<dbReference type="FunFam" id="1.20.1250.20:FF:000410">
    <property type="entry name" value="POT family protein"/>
    <property type="match status" value="1"/>
</dbReference>
<organism evidence="9 10">
    <name type="scientific">Iris pallida</name>
    <name type="common">Sweet iris</name>
    <dbReference type="NCBI Taxonomy" id="29817"/>
    <lineage>
        <taxon>Eukaryota</taxon>
        <taxon>Viridiplantae</taxon>
        <taxon>Streptophyta</taxon>
        <taxon>Embryophyta</taxon>
        <taxon>Tracheophyta</taxon>
        <taxon>Spermatophyta</taxon>
        <taxon>Magnoliopsida</taxon>
        <taxon>Liliopsida</taxon>
        <taxon>Asparagales</taxon>
        <taxon>Iridaceae</taxon>
        <taxon>Iridoideae</taxon>
        <taxon>Irideae</taxon>
        <taxon>Iris</taxon>
    </lineage>
</organism>
<dbReference type="Pfam" id="PF00854">
    <property type="entry name" value="PTR2"/>
    <property type="match status" value="1"/>
</dbReference>
<dbReference type="PROSITE" id="PS01022">
    <property type="entry name" value="PTR2_1"/>
    <property type="match status" value="1"/>
</dbReference>
<dbReference type="Gene3D" id="1.20.1250.20">
    <property type="entry name" value="MFS general substrate transporter like domains"/>
    <property type="match status" value="1"/>
</dbReference>
<evidence type="ECO:0000256" key="1">
    <source>
        <dbReference type="ARBA" id="ARBA00004141"/>
    </source>
</evidence>
<comment type="subcellular location">
    <subcellularLocation>
        <location evidence="1">Membrane</location>
        <topology evidence="1">Multi-pass membrane protein</topology>
    </subcellularLocation>
</comment>
<dbReference type="AlphaFoldDB" id="A0AAX6H3V5"/>
<protein>
    <submittedName>
        <fullName evidence="9">Protein NRT1/ PTR FAMILY 5.10-like isoform X2</fullName>
    </submittedName>
</protein>
<keyword evidence="3" id="KW-0597">Phosphoprotein</keyword>
<feature type="transmembrane region" description="Helical" evidence="8">
    <location>
        <begin position="184"/>
        <end position="203"/>
    </location>
</feature>
<feature type="transmembrane region" description="Helical" evidence="8">
    <location>
        <begin position="518"/>
        <end position="537"/>
    </location>
</feature>
<dbReference type="CDD" id="cd17417">
    <property type="entry name" value="MFS_NPF5"/>
    <property type="match status" value="1"/>
</dbReference>
<sequence>MDSDPVLRPPSPPSTIFSDHLGRPVSGSSTTTGRWTAALFIIGVEVAESSVSFCYYAVLSNLITYLSGPLGESTAEVAANVNTWEGFALMTSLVGALVADSLLGRYRTIMLASLLYILGLGMLTLSSILPNLRPQVQLPFFYLSLYLVAFAQGCLKPAFMALGADQFDENDPQECVLRRSFFNWWHFGMNVGMICSLLMLTYLQDNISWGLGFGIPCILMVIATVVFLIGTRMYRCYPLEAQSPFARIGRAFVAMVRKGGARSVTSDESCCLFEGEPKEKQHLIAFDQSNVEEDESAESNAQVKEAKAVLRLFPIWTACIVYAIVFSQSSTFFTKQGGTMDRRIGSSFQVPPAALQSLIFATVVLFLPIYDRILVPTVRRFSGTSSGFTLLQRIGTGIALSVIAMVVAALVEGKRLKTARDFGLIDRPNETVPMSLWWLVPQYILYGLGEAFAVVGLQEFFYDQVPDTLRCLGMALFLSIMGVGRLISGFLVAAIQEVTHRTGESWFSNNLNRAHLDYFYWLLAGLSAIAMIVYLFFAHAYVYKKKVSDAL</sequence>
<dbReference type="GO" id="GO:0016020">
    <property type="term" value="C:membrane"/>
    <property type="evidence" value="ECO:0007669"/>
    <property type="project" value="UniProtKB-SubCell"/>
</dbReference>
<evidence type="ECO:0000313" key="10">
    <source>
        <dbReference type="Proteomes" id="UP001140949"/>
    </source>
</evidence>
<reference evidence="9" key="1">
    <citation type="journal article" date="2023" name="GigaByte">
        <title>Genome assembly of the bearded iris, Iris pallida Lam.</title>
        <authorList>
            <person name="Bruccoleri R.E."/>
            <person name="Oakeley E.J."/>
            <person name="Faust A.M.E."/>
            <person name="Altorfer M."/>
            <person name="Dessus-Babus S."/>
            <person name="Burckhardt D."/>
            <person name="Oertli M."/>
            <person name="Naumann U."/>
            <person name="Petersen F."/>
            <person name="Wong J."/>
        </authorList>
    </citation>
    <scope>NUCLEOTIDE SEQUENCE</scope>
    <source>
        <strain evidence="9">GSM-AAB239-AS_SAM_17_03QT</strain>
    </source>
</reference>
<dbReference type="GO" id="GO:0071916">
    <property type="term" value="F:dipeptide transmembrane transporter activity"/>
    <property type="evidence" value="ECO:0007669"/>
    <property type="project" value="InterPro"/>
</dbReference>
<feature type="transmembrane region" description="Helical" evidence="8">
    <location>
        <begin position="110"/>
        <end position="129"/>
    </location>
</feature>
<feature type="transmembrane region" description="Helical" evidence="8">
    <location>
        <begin position="141"/>
        <end position="163"/>
    </location>
</feature>
<feature type="transmembrane region" description="Helical" evidence="8">
    <location>
        <begin position="209"/>
        <end position="229"/>
    </location>
</feature>
<comment type="caution">
    <text evidence="9">The sequence shown here is derived from an EMBL/GenBank/DDBJ whole genome shotgun (WGS) entry which is preliminary data.</text>
</comment>
<comment type="similarity">
    <text evidence="2">Belongs to the major facilitator superfamily. Proton-dependent oligopeptide transporter (POT/PTR) (TC 2.A.17) family.</text>
</comment>
<dbReference type="InterPro" id="IPR036259">
    <property type="entry name" value="MFS_trans_sf"/>
</dbReference>
<proteinExistence type="inferred from homology"/>
<evidence type="ECO:0000256" key="6">
    <source>
        <dbReference type="ARBA" id="ARBA00023136"/>
    </source>
</evidence>
<name>A0AAX6H3V5_IRIPA</name>
<dbReference type="Proteomes" id="UP001140949">
    <property type="component" value="Unassembled WGS sequence"/>
</dbReference>
<dbReference type="SUPFAM" id="SSF103473">
    <property type="entry name" value="MFS general substrate transporter"/>
    <property type="match status" value="1"/>
</dbReference>
<dbReference type="PANTHER" id="PTHR11654">
    <property type="entry name" value="OLIGOPEPTIDE TRANSPORTER-RELATED"/>
    <property type="match status" value="1"/>
</dbReference>
<keyword evidence="5 8" id="KW-1133">Transmembrane helix</keyword>
<feature type="region of interest" description="Disordered" evidence="7">
    <location>
        <begin position="1"/>
        <end position="31"/>
    </location>
</feature>
<accession>A0AAX6H3V5</accession>
<keyword evidence="4 8" id="KW-0812">Transmembrane</keyword>
<feature type="transmembrane region" description="Helical" evidence="8">
    <location>
        <begin position="390"/>
        <end position="411"/>
    </location>
</feature>
<dbReference type="InterPro" id="IPR044739">
    <property type="entry name" value="NRT1/PTR"/>
</dbReference>
<feature type="transmembrane region" description="Helical" evidence="8">
    <location>
        <begin position="312"/>
        <end position="333"/>
    </location>
</feature>
<feature type="transmembrane region" description="Helical" evidence="8">
    <location>
        <begin position="443"/>
        <end position="462"/>
    </location>
</feature>
<evidence type="ECO:0000313" key="9">
    <source>
        <dbReference type="EMBL" id="KAJ6835247.1"/>
    </source>
</evidence>
<evidence type="ECO:0000256" key="5">
    <source>
        <dbReference type="ARBA" id="ARBA00022989"/>
    </source>
</evidence>
<keyword evidence="10" id="KW-1185">Reference proteome</keyword>
<evidence type="ECO:0000256" key="2">
    <source>
        <dbReference type="ARBA" id="ARBA00005982"/>
    </source>
</evidence>
<evidence type="ECO:0000256" key="3">
    <source>
        <dbReference type="ARBA" id="ARBA00022553"/>
    </source>
</evidence>
<dbReference type="InterPro" id="IPR000109">
    <property type="entry name" value="POT_fam"/>
</dbReference>
<feature type="transmembrane region" description="Helical" evidence="8">
    <location>
        <begin position="353"/>
        <end position="370"/>
    </location>
</feature>
<dbReference type="InterPro" id="IPR018456">
    <property type="entry name" value="PTR2_symporter_CS"/>
</dbReference>
<evidence type="ECO:0000256" key="8">
    <source>
        <dbReference type="SAM" id="Phobius"/>
    </source>
</evidence>
<evidence type="ECO:0000256" key="4">
    <source>
        <dbReference type="ARBA" id="ARBA00022692"/>
    </source>
</evidence>
<evidence type="ECO:0000256" key="7">
    <source>
        <dbReference type="SAM" id="MobiDB-lite"/>
    </source>
</evidence>
<keyword evidence="6 8" id="KW-0472">Membrane</keyword>
<reference evidence="9" key="2">
    <citation type="submission" date="2023-04" db="EMBL/GenBank/DDBJ databases">
        <authorList>
            <person name="Bruccoleri R.E."/>
            <person name="Oakeley E.J."/>
            <person name="Faust A.-M."/>
            <person name="Dessus-Babus S."/>
            <person name="Altorfer M."/>
            <person name="Burckhardt D."/>
            <person name="Oertli M."/>
            <person name="Naumann U."/>
            <person name="Petersen F."/>
            <person name="Wong J."/>
        </authorList>
    </citation>
    <scope>NUCLEOTIDE SEQUENCE</scope>
    <source>
        <strain evidence="9">GSM-AAB239-AS_SAM_17_03QT</strain>
        <tissue evidence="9">Leaf</tissue>
    </source>
</reference>
<feature type="transmembrane region" description="Helical" evidence="8">
    <location>
        <begin position="474"/>
        <end position="498"/>
    </location>
</feature>
<gene>
    <name evidence="9" type="ORF">M6B38_123560</name>
</gene>
<dbReference type="GO" id="GO:0042937">
    <property type="term" value="F:tripeptide transmembrane transporter activity"/>
    <property type="evidence" value="ECO:0007669"/>
    <property type="project" value="InterPro"/>
</dbReference>
<dbReference type="EMBL" id="JANAVB010013594">
    <property type="protein sequence ID" value="KAJ6835247.1"/>
    <property type="molecule type" value="Genomic_DNA"/>
</dbReference>